<organism evidence="4 5">
    <name type="scientific">Parathielavia hyrcaniae</name>
    <dbReference type="NCBI Taxonomy" id="113614"/>
    <lineage>
        <taxon>Eukaryota</taxon>
        <taxon>Fungi</taxon>
        <taxon>Dikarya</taxon>
        <taxon>Ascomycota</taxon>
        <taxon>Pezizomycotina</taxon>
        <taxon>Sordariomycetes</taxon>
        <taxon>Sordariomycetidae</taxon>
        <taxon>Sordariales</taxon>
        <taxon>Chaetomiaceae</taxon>
        <taxon>Parathielavia</taxon>
    </lineage>
</organism>
<dbReference type="Gene3D" id="2.60.130.10">
    <property type="entry name" value="Aromatic compound dioxygenase"/>
    <property type="match status" value="1"/>
</dbReference>
<dbReference type="InterPro" id="IPR015889">
    <property type="entry name" value="Intradiol_dOase_core"/>
</dbReference>
<sequence>MLFTKAVSGLALLAGLVAAHLGHDVQQEAAERRAYLQSAKRTSLAHCADKLRARGIEARNIARRQAVVEKARQKRSIKKRDFDTVISTSHNKTGLGYTQNTDAATLFAGYNSCLLAPEVTQGPYYVAGEYVRENIVDDEPGVSFLVEYQVIDVATCDPVPDVYVEMWHCNSTGVYSGVAANGNGNGADTTNLDNTALRGIQPTDDDGVAIFESVFPGHYTGRTTHVHVMVHANATTDTALLSNGTLGLDTYASHVGQAFFDQALITAMDEIEPYASNTAVVTLNEDDSIMQEGAATDGLDPVMEYTLLGDDLGDGLFAWIAFGVDTTQSNSVSPAAYYQEGGGVTNEDSNMGGGPGGSAFPSDGGTPPSGSGAPPSGAVPTGTATDAASSAAGSSAVAVSNSTLSSSAVPVVNSSAASPGRGSSCGRGNGRGRQQN</sequence>
<dbReference type="SUPFAM" id="SSF49482">
    <property type="entry name" value="Aromatic compound dioxygenase"/>
    <property type="match status" value="1"/>
</dbReference>
<reference evidence="4" key="1">
    <citation type="journal article" date="2023" name="Mol. Phylogenet. Evol.">
        <title>Genome-scale phylogeny and comparative genomics of the fungal order Sordariales.</title>
        <authorList>
            <person name="Hensen N."/>
            <person name="Bonometti L."/>
            <person name="Westerberg I."/>
            <person name="Brannstrom I.O."/>
            <person name="Guillou S."/>
            <person name="Cros-Aarteil S."/>
            <person name="Calhoun S."/>
            <person name="Haridas S."/>
            <person name="Kuo A."/>
            <person name="Mondo S."/>
            <person name="Pangilinan J."/>
            <person name="Riley R."/>
            <person name="LaButti K."/>
            <person name="Andreopoulos B."/>
            <person name="Lipzen A."/>
            <person name="Chen C."/>
            <person name="Yan M."/>
            <person name="Daum C."/>
            <person name="Ng V."/>
            <person name="Clum A."/>
            <person name="Steindorff A."/>
            <person name="Ohm R.A."/>
            <person name="Martin F."/>
            <person name="Silar P."/>
            <person name="Natvig D.O."/>
            <person name="Lalanne C."/>
            <person name="Gautier V."/>
            <person name="Ament-Velasquez S.L."/>
            <person name="Kruys A."/>
            <person name="Hutchinson M.I."/>
            <person name="Powell A.J."/>
            <person name="Barry K."/>
            <person name="Miller A.N."/>
            <person name="Grigoriev I.V."/>
            <person name="Debuchy R."/>
            <person name="Gladieux P."/>
            <person name="Hiltunen Thoren M."/>
            <person name="Johannesson H."/>
        </authorList>
    </citation>
    <scope>NUCLEOTIDE SEQUENCE</scope>
    <source>
        <strain evidence="4">CBS 757.83</strain>
    </source>
</reference>
<evidence type="ECO:0000256" key="1">
    <source>
        <dbReference type="SAM" id="MobiDB-lite"/>
    </source>
</evidence>
<proteinExistence type="predicted"/>
<feature type="region of interest" description="Disordered" evidence="1">
    <location>
        <begin position="338"/>
        <end position="436"/>
    </location>
</feature>
<keyword evidence="4" id="KW-0560">Oxidoreductase</keyword>
<accession>A0AAN6Q245</accession>
<dbReference type="PANTHER" id="PTHR34315">
    <property type="match status" value="1"/>
</dbReference>
<dbReference type="EMBL" id="MU863642">
    <property type="protein sequence ID" value="KAK4100325.1"/>
    <property type="molecule type" value="Genomic_DNA"/>
</dbReference>
<evidence type="ECO:0000256" key="2">
    <source>
        <dbReference type="SAM" id="SignalP"/>
    </source>
</evidence>
<gene>
    <name evidence="4" type="ORF">N658DRAFT_473601</name>
</gene>
<keyword evidence="5" id="KW-1185">Reference proteome</keyword>
<dbReference type="CDD" id="cd03457">
    <property type="entry name" value="intradiol_dioxygenase_like"/>
    <property type="match status" value="1"/>
</dbReference>
<dbReference type="Proteomes" id="UP001305647">
    <property type="component" value="Unassembled WGS sequence"/>
</dbReference>
<dbReference type="PANTHER" id="PTHR34315:SF1">
    <property type="entry name" value="INTRADIOL RING-CLEAVAGE DIOXYGENASES DOMAIN-CONTAINING PROTEIN-RELATED"/>
    <property type="match status" value="1"/>
</dbReference>
<dbReference type="Pfam" id="PF00775">
    <property type="entry name" value="Dioxygenase_C"/>
    <property type="match status" value="1"/>
</dbReference>
<dbReference type="AlphaFoldDB" id="A0AAN6Q245"/>
<feature type="compositionally biased region" description="Low complexity" evidence="1">
    <location>
        <begin position="361"/>
        <end position="422"/>
    </location>
</feature>
<reference evidence="4" key="2">
    <citation type="submission" date="2023-05" db="EMBL/GenBank/DDBJ databases">
        <authorList>
            <consortium name="Lawrence Berkeley National Laboratory"/>
            <person name="Steindorff A."/>
            <person name="Hensen N."/>
            <person name="Bonometti L."/>
            <person name="Westerberg I."/>
            <person name="Brannstrom I.O."/>
            <person name="Guillou S."/>
            <person name="Cros-Aarteil S."/>
            <person name="Calhoun S."/>
            <person name="Haridas S."/>
            <person name="Kuo A."/>
            <person name="Mondo S."/>
            <person name="Pangilinan J."/>
            <person name="Riley R."/>
            <person name="Labutti K."/>
            <person name="Andreopoulos B."/>
            <person name="Lipzen A."/>
            <person name="Chen C."/>
            <person name="Yanf M."/>
            <person name="Daum C."/>
            <person name="Ng V."/>
            <person name="Clum A."/>
            <person name="Ohm R."/>
            <person name="Martin F."/>
            <person name="Silar P."/>
            <person name="Natvig D."/>
            <person name="Lalanne C."/>
            <person name="Gautier V."/>
            <person name="Ament-Velasquez S.L."/>
            <person name="Kruys A."/>
            <person name="Hutchinson M.I."/>
            <person name="Powell A.J."/>
            <person name="Barry K."/>
            <person name="Miller A.N."/>
            <person name="Grigoriev I.V."/>
            <person name="Debuchy R."/>
            <person name="Gladieux P."/>
            <person name="Thoren M.H."/>
            <person name="Johannesson H."/>
        </authorList>
    </citation>
    <scope>NUCLEOTIDE SEQUENCE</scope>
    <source>
        <strain evidence="4">CBS 757.83</strain>
    </source>
</reference>
<evidence type="ECO:0000259" key="3">
    <source>
        <dbReference type="Pfam" id="PF00775"/>
    </source>
</evidence>
<dbReference type="GO" id="GO:0008199">
    <property type="term" value="F:ferric iron binding"/>
    <property type="evidence" value="ECO:0007669"/>
    <property type="project" value="InterPro"/>
</dbReference>
<feature type="signal peptide" evidence="2">
    <location>
        <begin position="1"/>
        <end position="19"/>
    </location>
</feature>
<name>A0AAN6Q245_9PEZI</name>
<keyword evidence="2" id="KW-0732">Signal</keyword>
<keyword evidence="4" id="KW-0223">Dioxygenase</keyword>
<comment type="caution">
    <text evidence="4">The sequence shown here is derived from an EMBL/GenBank/DDBJ whole genome shotgun (WGS) entry which is preliminary data.</text>
</comment>
<feature type="compositionally biased region" description="Gly residues" evidence="1">
    <location>
        <begin position="423"/>
        <end position="436"/>
    </location>
</feature>
<evidence type="ECO:0000313" key="4">
    <source>
        <dbReference type="EMBL" id="KAK4100325.1"/>
    </source>
</evidence>
<dbReference type="GO" id="GO:0016702">
    <property type="term" value="F:oxidoreductase activity, acting on single donors with incorporation of molecular oxygen, incorporation of two atoms of oxygen"/>
    <property type="evidence" value="ECO:0007669"/>
    <property type="project" value="InterPro"/>
</dbReference>
<dbReference type="InterPro" id="IPR000627">
    <property type="entry name" value="Intradiol_dOase_C"/>
</dbReference>
<feature type="domain" description="Intradiol ring-cleavage dioxygenases" evidence="3">
    <location>
        <begin position="130"/>
        <end position="223"/>
    </location>
</feature>
<feature type="chain" id="PRO_5042879205" evidence="2">
    <location>
        <begin position="20"/>
        <end position="436"/>
    </location>
</feature>
<evidence type="ECO:0000313" key="5">
    <source>
        <dbReference type="Proteomes" id="UP001305647"/>
    </source>
</evidence>
<protein>
    <submittedName>
        <fullName evidence="4">Aromatic compound dioxygenase</fullName>
    </submittedName>
</protein>